<dbReference type="RefSeq" id="WP_213672488.1">
    <property type="nucleotide sequence ID" value="NZ_JAHCDA010000007.1"/>
</dbReference>
<keyword evidence="2" id="KW-1185">Reference proteome</keyword>
<protein>
    <submittedName>
        <fullName evidence="1">Uncharacterized protein</fullName>
    </submittedName>
</protein>
<gene>
    <name evidence="1" type="ORF">KHU32_22775</name>
</gene>
<proteinExistence type="predicted"/>
<dbReference type="Proteomes" id="UP000766336">
    <property type="component" value="Unassembled WGS sequence"/>
</dbReference>
<organism evidence="1 2">
    <name type="scientific">Roseococcus pinisoli</name>
    <dbReference type="NCBI Taxonomy" id="2835040"/>
    <lineage>
        <taxon>Bacteria</taxon>
        <taxon>Pseudomonadati</taxon>
        <taxon>Pseudomonadota</taxon>
        <taxon>Alphaproteobacteria</taxon>
        <taxon>Acetobacterales</taxon>
        <taxon>Roseomonadaceae</taxon>
        <taxon>Roseococcus</taxon>
    </lineage>
</organism>
<accession>A0ABS5QJB9</accession>
<name>A0ABS5QJB9_9PROT</name>
<sequence length="308" mass="32870">MNRHESGRARTGGAPEGFVRRLRIIAAAGLLWGAAATEAAAQQPPAALSPAADPSAWRFNIAPYLWLPEISTGLRFDLPAALGGRLTTTASSSPGDYLPGLNFAAMFSAEARRGRFSVLTDLLFMDVGAKETDIRSLDFFGLPSHPISRSLQTGSGTVLRTTIWTLAGGYTALQGDWGHLDVIAGFRLADVEARTDYRLQLNVAGPRGNGASFGGSGRISTRTDIWNGIAGFRGSLNLGQTGFFMPYYFDIGTGGSDLTWQATAGIGYRMGRVSMSALYRHLSFEQSSRSTVQSLSLGGPMFAVNVTF</sequence>
<dbReference type="EMBL" id="JAHCDA010000007">
    <property type="protein sequence ID" value="MBS7813779.1"/>
    <property type="molecule type" value="Genomic_DNA"/>
</dbReference>
<comment type="caution">
    <text evidence="1">The sequence shown here is derived from an EMBL/GenBank/DDBJ whole genome shotgun (WGS) entry which is preliminary data.</text>
</comment>
<evidence type="ECO:0000313" key="2">
    <source>
        <dbReference type="Proteomes" id="UP000766336"/>
    </source>
</evidence>
<reference evidence="1 2" key="1">
    <citation type="submission" date="2021-05" db="EMBL/GenBank/DDBJ databases">
        <title>Roseococcus sp. XZZS9, whole genome shotgun sequencing project.</title>
        <authorList>
            <person name="Zhao G."/>
            <person name="Shen L."/>
        </authorList>
    </citation>
    <scope>NUCLEOTIDE SEQUENCE [LARGE SCALE GENOMIC DNA]</scope>
    <source>
        <strain evidence="1 2">XZZS9</strain>
    </source>
</reference>
<evidence type="ECO:0000313" key="1">
    <source>
        <dbReference type="EMBL" id="MBS7813779.1"/>
    </source>
</evidence>